<dbReference type="STRING" id="104421.E2AAK1"/>
<dbReference type="OMA" id="HYTPWSQ"/>
<keyword evidence="4 8" id="KW-0256">Endoplasmic reticulum</keyword>
<evidence type="ECO:0000256" key="4">
    <source>
        <dbReference type="ARBA" id="ARBA00022824"/>
    </source>
</evidence>
<dbReference type="InterPro" id="IPR057433">
    <property type="entry name" value="LMF1/2_C"/>
</dbReference>
<feature type="transmembrane region" description="Helical" evidence="8">
    <location>
        <begin position="182"/>
        <end position="204"/>
    </location>
</feature>
<evidence type="ECO:0000313" key="12">
    <source>
        <dbReference type="Proteomes" id="UP000000311"/>
    </source>
</evidence>
<name>E2AAK1_CAMFO</name>
<feature type="domain" description="Lipase maturation factor 1/2 C-terminal" evidence="10">
    <location>
        <begin position="402"/>
        <end position="542"/>
    </location>
</feature>
<accession>E2AAK1</accession>
<dbReference type="InParanoid" id="E2AAK1"/>
<dbReference type="PANTHER" id="PTHR14463:SF5">
    <property type="entry name" value="LIPASE MATURATION FACTOR 2"/>
    <property type="match status" value="1"/>
</dbReference>
<dbReference type="InterPro" id="IPR009613">
    <property type="entry name" value="LMF"/>
</dbReference>
<dbReference type="OrthoDB" id="434126at2759"/>
<comment type="subcellular location">
    <subcellularLocation>
        <location evidence="1 8">Endoplasmic reticulum membrane</location>
        <topology evidence="1 8">Multi-pass membrane protein</topology>
    </subcellularLocation>
</comment>
<evidence type="ECO:0000313" key="11">
    <source>
        <dbReference type="EMBL" id="EFN69548.1"/>
    </source>
</evidence>
<dbReference type="AlphaFoldDB" id="E2AAK1"/>
<feature type="transmembrane region" description="Helical" evidence="8">
    <location>
        <begin position="81"/>
        <end position="112"/>
    </location>
</feature>
<keyword evidence="5 8" id="KW-1133">Transmembrane helix</keyword>
<evidence type="ECO:0000256" key="3">
    <source>
        <dbReference type="ARBA" id="ARBA00022692"/>
    </source>
</evidence>
<gene>
    <name evidence="11" type="ORF">EAG_03364</name>
</gene>
<keyword evidence="7" id="KW-0325">Glycoprotein</keyword>
<evidence type="ECO:0000256" key="6">
    <source>
        <dbReference type="ARBA" id="ARBA00023136"/>
    </source>
</evidence>
<dbReference type="EMBL" id="GL438128">
    <property type="protein sequence ID" value="EFN69548.1"/>
    <property type="molecule type" value="Genomic_DNA"/>
</dbReference>
<feature type="transmembrane region" description="Helical" evidence="8">
    <location>
        <begin position="310"/>
        <end position="331"/>
    </location>
</feature>
<feature type="transmembrane region" description="Helical" evidence="8">
    <location>
        <begin position="12"/>
        <end position="30"/>
    </location>
</feature>
<feature type="transmembrane region" description="Helical" evidence="8">
    <location>
        <begin position="592"/>
        <end position="610"/>
    </location>
</feature>
<feature type="domain" description="Lipase maturation factor 1/2 N-terminal" evidence="9">
    <location>
        <begin position="90"/>
        <end position="251"/>
    </location>
</feature>
<evidence type="ECO:0000256" key="5">
    <source>
        <dbReference type="ARBA" id="ARBA00022989"/>
    </source>
</evidence>
<feature type="transmembrane region" description="Helical" evidence="8">
    <location>
        <begin position="211"/>
        <end position="227"/>
    </location>
</feature>
<dbReference type="GO" id="GO:0005789">
    <property type="term" value="C:endoplasmic reticulum membrane"/>
    <property type="evidence" value="ECO:0007669"/>
    <property type="project" value="UniProtKB-SubCell"/>
</dbReference>
<comment type="function">
    <text evidence="8">Involved in the maturation of specific proteins in the endoplasmic reticulum.</text>
</comment>
<evidence type="ECO:0000256" key="1">
    <source>
        <dbReference type="ARBA" id="ARBA00004477"/>
    </source>
</evidence>
<evidence type="ECO:0000259" key="10">
    <source>
        <dbReference type="Pfam" id="PF25179"/>
    </source>
</evidence>
<dbReference type="PANTHER" id="PTHR14463">
    <property type="entry name" value="LIPASE MATURATION FACTOR"/>
    <property type="match status" value="1"/>
</dbReference>
<protein>
    <recommendedName>
        <fullName evidence="8">Lipase maturation factor</fullName>
    </recommendedName>
</protein>
<organism evidence="12">
    <name type="scientific">Camponotus floridanus</name>
    <name type="common">Florida carpenter ant</name>
    <dbReference type="NCBI Taxonomy" id="104421"/>
    <lineage>
        <taxon>Eukaryota</taxon>
        <taxon>Metazoa</taxon>
        <taxon>Ecdysozoa</taxon>
        <taxon>Arthropoda</taxon>
        <taxon>Hexapoda</taxon>
        <taxon>Insecta</taxon>
        <taxon>Pterygota</taxon>
        <taxon>Neoptera</taxon>
        <taxon>Endopterygota</taxon>
        <taxon>Hymenoptera</taxon>
        <taxon>Apocrita</taxon>
        <taxon>Aculeata</taxon>
        <taxon>Formicoidea</taxon>
        <taxon>Formicidae</taxon>
        <taxon>Formicinae</taxon>
        <taxon>Camponotus</taxon>
    </lineage>
</organism>
<feature type="transmembrane region" description="Helical" evidence="8">
    <location>
        <begin position="351"/>
        <end position="371"/>
    </location>
</feature>
<evidence type="ECO:0000256" key="2">
    <source>
        <dbReference type="ARBA" id="ARBA00005512"/>
    </source>
</evidence>
<keyword evidence="3 8" id="KW-0812">Transmembrane</keyword>
<dbReference type="Pfam" id="PF25179">
    <property type="entry name" value="LMF1_C"/>
    <property type="match status" value="1"/>
</dbReference>
<reference evidence="11 12" key="1">
    <citation type="journal article" date="2010" name="Science">
        <title>Genomic comparison of the ants Camponotus floridanus and Harpegnathos saltator.</title>
        <authorList>
            <person name="Bonasio R."/>
            <person name="Zhang G."/>
            <person name="Ye C."/>
            <person name="Mutti N.S."/>
            <person name="Fang X."/>
            <person name="Qin N."/>
            <person name="Donahue G."/>
            <person name="Yang P."/>
            <person name="Li Q."/>
            <person name="Li C."/>
            <person name="Zhang P."/>
            <person name="Huang Z."/>
            <person name="Berger S.L."/>
            <person name="Reinberg D."/>
            <person name="Wang J."/>
            <person name="Liebig J."/>
        </authorList>
    </citation>
    <scope>NUCLEOTIDE SEQUENCE [LARGE SCALE GENOMIC DNA]</scope>
    <source>
        <strain evidence="12">C129</strain>
    </source>
</reference>
<evidence type="ECO:0000259" key="9">
    <source>
        <dbReference type="Pfam" id="PF06762"/>
    </source>
</evidence>
<evidence type="ECO:0000256" key="7">
    <source>
        <dbReference type="ARBA" id="ARBA00023180"/>
    </source>
</evidence>
<evidence type="ECO:0000256" key="8">
    <source>
        <dbReference type="RuleBase" id="RU361229"/>
    </source>
</evidence>
<proteinExistence type="inferred from homology"/>
<sequence>MAQVRYTRNLFLRGICIIYLFAFLSFYIQIPGLYGDNGILPARTQVDLKARATLFNKLKQKPTFLWFAPYLGLNVEYMMDVLSLVGIIFSFAGDILLLEVGFLCILVAPFWYSHRGKSSTPSDAVTFWTVRWLLFRLMFASGVVKLTSDCPLWWKLDALNVHFESQCIPTPLAWYVHHLPTWFLRLSTVAANVIELAVPFLFFFLNRKVRIIAFYLQVFLQICIIATGNYNFFNFLTICLCISLLDDQFFYKRKSKNDKSRVINYFSTLICILVYGGVIYGTHIYYNLRLTDNGTIQSDIAFTKKQFDYALIRVVSLSIYIGIASLGLTAVDSISNSIMTKGTRNKITTTIVTIFYTIAVCLIFAISLVPYSTLHTFTILSKNSTTTVQLKQMYAKVEHLHLVNSYGLFRRMTGAEGRPEVIIEGSDSIDGPWKEYEFLYKPGNVNNSLPFVAPHQPRLDWQMWFAALGTYKQNPWLMSLTYRLLTGQPEVLALINTVESPFRDRPPKYIRASLYYYHYAPWSQTTNPNAWWVREKEGEYFPIFSRDHPPFIDYIKKMKVVQDKPDFKIVNEPLKLILDNLRSLVGKIEASLFLWGVFTAGCTVIVTSYSNSVSKKK</sequence>
<dbReference type="Proteomes" id="UP000000311">
    <property type="component" value="Unassembled WGS sequence"/>
</dbReference>
<dbReference type="InterPro" id="IPR057434">
    <property type="entry name" value="LMF1/2_N"/>
</dbReference>
<keyword evidence="6 8" id="KW-0472">Membrane</keyword>
<feature type="transmembrane region" description="Helical" evidence="8">
    <location>
        <begin position="263"/>
        <end position="286"/>
    </location>
</feature>
<comment type="similarity">
    <text evidence="2 8">Belongs to the lipase maturation factor family.</text>
</comment>
<dbReference type="Pfam" id="PF06762">
    <property type="entry name" value="LMF1"/>
    <property type="match status" value="1"/>
</dbReference>
<keyword evidence="12" id="KW-1185">Reference proteome</keyword>
<dbReference type="GO" id="GO:0051604">
    <property type="term" value="P:protein maturation"/>
    <property type="evidence" value="ECO:0007669"/>
    <property type="project" value="InterPro"/>
</dbReference>